<keyword evidence="3" id="KW-0238">DNA-binding</keyword>
<dbReference type="AlphaFoldDB" id="A0AAW1YMD8"/>
<dbReference type="EMBL" id="JBEDUW010000001">
    <property type="protein sequence ID" value="KAK9949754.1"/>
    <property type="molecule type" value="Genomic_DNA"/>
</dbReference>
<evidence type="ECO:0000256" key="2">
    <source>
        <dbReference type="ARBA" id="ARBA00023015"/>
    </source>
</evidence>
<sequence>MDGVVQESSLALTLGRVAEPELQANIEEQHPRNLGRIHTRLSAFKVYSLDQEVEESLLGVCTRLKLCTSFDPWKFKKTLGFSNLERLCLLKRVMDAHVLPNLSIAAQQQMARYRQTNVQVYDEDIDSTHAIQFKNEESNIFRDGWEQHFVDRRRLVSLEVVGLYWQNNKQQFVFPILKRVQRSPSPPRAVNQE</sequence>
<accession>A0AAW1YMD8</accession>
<dbReference type="Proteomes" id="UP001457282">
    <property type="component" value="Unassembled WGS sequence"/>
</dbReference>
<dbReference type="PANTHER" id="PTHR34269:SF11">
    <property type="entry name" value="B3 DOMAIN PROTEIN"/>
    <property type="match status" value="1"/>
</dbReference>
<evidence type="ECO:0000256" key="1">
    <source>
        <dbReference type="ARBA" id="ARBA00004123"/>
    </source>
</evidence>
<evidence type="ECO:0000256" key="4">
    <source>
        <dbReference type="ARBA" id="ARBA00023163"/>
    </source>
</evidence>
<organism evidence="6 7">
    <name type="scientific">Rubus argutus</name>
    <name type="common">Southern blackberry</name>
    <dbReference type="NCBI Taxonomy" id="59490"/>
    <lineage>
        <taxon>Eukaryota</taxon>
        <taxon>Viridiplantae</taxon>
        <taxon>Streptophyta</taxon>
        <taxon>Embryophyta</taxon>
        <taxon>Tracheophyta</taxon>
        <taxon>Spermatophyta</taxon>
        <taxon>Magnoliopsida</taxon>
        <taxon>eudicotyledons</taxon>
        <taxon>Gunneridae</taxon>
        <taxon>Pentapetalae</taxon>
        <taxon>rosids</taxon>
        <taxon>fabids</taxon>
        <taxon>Rosales</taxon>
        <taxon>Rosaceae</taxon>
        <taxon>Rosoideae</taxon>
        <taxon>Rosoideae incertae sedis</taxon>
        <taxon>Rubus</taxon>
    </lineage>
</organism>
<dbReference type="InterPro" id="IPR051442">
    <property type="entry name" value="B3_domain"/>
</dbReference>
<dbReference type="GO" id="GO:0003677">
    <property type="term" value="F:DNA binding"/>
    <property type="evidence" value="ECO:0007669"/>
    <property type="project" value="UniProtKB-KW"/>
</dbReference>
<dbReference type="GO" id="GO:0005634">
    <property type="term" value="C:nucleus"/>
    <property type="evidence" value="ECO:0007669"/>
    <property type="project" value="UniProtKB-SubCell"/>
</dbReference>
<comment type="subcellular location">
    <subcellularLocation>
        <location evidence="1">Nucleus</location>
    </subcellularLocation>
</comment>
<name>A0AAW1YMD8_RUBAR</name>
<dbReference type="PANTHER" id="PTHR34269">
    <property type="entry name" value="TRANSCRIPTION FACTOR B3-DOMAIN FAMILY-RELATED"/>
    <property type="match status" value="1"/>
</dbReference>
<comment type="caution">
    <text evidence="6">The sequence shown here is derived from an EMBL/GenBank/DDBJ whole genome shotgun (WGS) entry which is preliminary data.</text>
</comment>
<evidence type="ECO:0000256" key="5">
    <source>
        <dbReference type="ARBA" id="ARBA00023242"/>
    </source>
</evidence>
<keyword evidence="4" id="KW-0804">Transcription</keyword>
<proteinExistence type="predicted"/>
<protein>
    <submittedName>
        <fullName evidence="6">Uncharacterized protein</fullName>
    </submittedName>
</protein>
<keyword evidence="7" id="KW-1185">Reference proteome</keyword>
<evidence type="ECO:0000256" key="3">
    <source>
        <dbReference type="ARBA" id="ARBA00023125"/>
    </source>
</evidence>
<evidence type="ECO:0000313" key="6">
    <source>
        <dbReference type="EMBL" id="KAK9949754.1"/>
    </source>
</evidence>
<keyword evidence="2" id="KW-0805">Transcription regulation</keyword>
<keyword evidence="5" id="KW-0539">Nucleus</keyword>
<reference evidence="6 7" key="1">
    <citation type="journal article" date="2023" name="G3 (Bethesda)">
        <title>A chromosome-length genome assembly and annotation of blackberry (Rubus argutus, cv. 'Hillquist').</title>
        <authorList>
            <person name="Bruna T."/>
            <person name="Aryal R."/>
            <person name="Dudchenko O."/>
            <person name="Sargent D.J."/>
            <person name="Mead D."/>
            <person name="Buti M."/>
            <person name="Cavallini A."/>
            <person name="Hytonen T."/>
            <person name="Andres J."/>
            <person name="Pham M."/>
            <person name="Weisz D."/>
            <person name="Mascagni F."/>
            <person name="Usai G."/>
            <person name="Natali L."/>
            <person name="Bassil N."/>
            <person name="Fernandez G.E."/>
            <person name="Lomsadze A."/>
            <person name="Armour M."/>
            <person name="Olukolu B."/>
            <person name="Poorten T."/>
            <person name="Britton C."/>
            <person name="Davik J."/>
            <person name="Ashrafi H."/>
            <person name="Aiden E.L."/>
            <person name="Borodovsky M."/>
            <person name="Worthington M."/>
        </authorList>
    </citation>
    <scope>NUCLEOTIDE SEQUENCE [LARGE SCALE GENOMIC DNA]</scope>
    <source>
        <strain evidence="6">PI 553951</strain>
    </source>
</reference>
<dbReference type="InterPro" id="IPR015300">
    <property type="entry name" value="DNA-bd_pseudobarrel_sf"/>
</dbReference>
<dbReference type="Gene3D" id="2.40.330.10">
    <property type="entry name" value="DNA-binding pseudobarrel domain"/>
    <property type="match status" value="1"/>
</dbReference>
<evidence type="ECO:0000313" key="7">
    <source>
        <dbReference type="Proteomes" id="UP001457282"/>
    </source>
</evidence>
<gene>
    <name evidence="6" type="ORF">M0R45_005270</name>
</gene>